<dbReference type="KEGG" id="syc:syc1748_d"/>
<evidence type="ECO:0000313" key="1">
    <source>
        <dbReference type="EMBL" id="BAD79938.1"/>
    </source>
</evidence>
<dbReference type="AlphaFoldDB" id="A0A0H3K4E5"/>
<dbReference type="EMBL" id="AP008231">
    <property type="protein sequence ID" value="BAD79938.1"/>
    <property type="molecule type" value="Genomic_DNA"/>
</dbReference>
<evidence type="ECO:0000313" key="2">
    <source>
        <dbReference type="Proteomes" id="UP000001175"/>
    </source>
</evidence>
<accession>A0A0H3K4E5</accession>
<evidence type="ECO:0008006" key="3">
    <source>
        <dbReference type="Google" id="ProtNLM"/>
    </source>
</evidence>
<gene>
    <name evidence="1" type="ordered locus">syc1748_d</name>
</gene>
<dbReference type="GeneID" id="72431242"/>
<dbReference type="PANTHER" id="PTHR38664">
    <property type="entry name" value="SLR0058 PROTEIN"/>
    <property type="match status" value="1"/>
</dbReference>
<proteinExistence type="predicted"/>
<dbReference type="Proteomes" id="UP000001175">
    <property type="component" value="Chromosome"/>
</dbReference>
<organism evidence="1 2">
    <name type="scientific">Synechococcus sp. (strain ATCC 27144 / PCC 6301 / SAUG 1402/1)</name>
    <name type="common">Anacystis nidulans</name>
    <dbReference type="NCBI Taxonomy" id="269084"/>
    <lineage>
        <taxon>Bacteria</taxon>
        <taxon>Bacillati</taxon>
        <taxon>Cyanobacteriota</taxon>
        <taxon>Cyanophyceae</taxon>
        <taxon>Synechococcales</taxon>
        <taxon>Synechococcaceae</taxon>
        <taxon>Synechococcus</taxon>
    </lineage>
</organism>
<dbReference type="RefSeq" id="WP_011244058.1">
    <property type="nucleotide sequence ID" value="NC_006576.1"/>
</dbReference>
<dbReference type="PANTHER" id="PTHR38664:SF1">
    <property type="entry name" value="SLR0058 PROTEIN"/>
    <property type="match status" value="1"/>
</dbReference>
<name>A0A0H3K4E5_SYNP6</name>
<dbReference type="Pfam" id="PF05597">
    <property type="entry name" value="Phasin"/>
    <property type="match status" value="1"/>
</dbReference>
<reference evidence="1 2" key="1">
    <citation type="journal article" date="2007" name="Photosyn. Res.">
        <title>Complete nucleotide sequence of the freshwater unicellular cyanobacterium Synechococcus elongatus PCC 6301 chromosome: gene content and organization.</title>
        <authorList>
            <person name="Sugita C."/>
            <person name="Ogata K."/>
            <person name="Shikata M."/>
            <person name="Jikuya H."/>
            <person name="Takano J."/>
            <person name="Furumichi M."/>
            <person name="Kanehisa M."/>
            <person name="Omata T."/>
            <person name="Sugiura M."/>
            <person name="Sugita M."/>
        </authorList>
    </citation>
    <scope>NUCLEOTIDE SEQUENCE [LARGE SCALE GENOMIC DNA]</scope>
    <source>
        <strain evidence="2">ATCC 27144 / PCC 6301 / SAUG 1402/1</strain>
    </source>
</reference>
<dbReference type="eggNOG" id="COG3937">
    <property type="taxonomic scope" value="Bacteria"/>
</dbReference>
<sequence length="107" mass="12774">MDRNNLLQHLLIFGIGTTARVADRLRGVSDEWVRTGRLDPDQAKALIDELQQQLKSEGEELDQRWQRQWRDWINELGLARQSEVDELRGRIDRLERQLRALEDRGWR</sequence>
<protein>
    <recommendedName>
        <fullName evidence="3">Phasin family protein</fullName>
    </recommendedName>
</protein>
<dbReference type="InterPro" id="IPR008769">
    <property type="entry name" value="PhaF_PhaI"/>
</dbReference>